<dbReference type="Gene3D" id="3.90.1140.10">
    <property type="entry name" value="Cyclic phosphodiesterase"/>
    <property type="match status" value="1"/>
</dbReference>
<dbReference type="GO" id="GO:0016874">
    <property type="term" value="F:ligase activity"/>
    <property type="evidence" value="ECO:0007669"/>
    <property type="project" value="UniProtKB-KW"/>
</dbReference>
<gene>
    <name evidence="1" type="ORF">ACELLULO517_18975</name>
</gene>
<keyword evidence="2" id="KW-1185">Reference proteome</keyword>
<dbReference type="SUPFAM" id="SSF55144">
    <property type="entry name" value="LigT-like"/>
    <property type="match status" value="1"/>
</dbReference>
<dbReference type="RefSeq" id="WP_227309000.1">
    <property type="nucleotide sequence ID" value="NZ_JAESVA010000007.1"/>
</dbReference>
<protein>
    <submittedName>
        <fullName evidence="1">2'-5' RNA ligase family protein</fullName>
    </submittedName>
</protein>
<comment type="caution">
    <text evidence="1">The sequence shown here is derived from an EMBL/GenBank/DDBJ whole genome shotgun (WGS) entry which is preliminary data.</text>
</comment>
<evidence type="ECO:0000313" key="1">
    <source>
        <dbReference type="EMBL" id="MCB8882339.1"/>
    </source>
</evidence>
<organism evidence="1 2">
    <name type="scientific">Acidisoma cellulosilyticum</name>
    <dbReference type="NCBI Taxonomy" id="2802395"/>
    <lineage>
        <taxon>Bacteria</taxon>
        <taxon>Pseudomonadati</taxon>
        <taxon>Pseudomonadota</taxon>
        <taxon>Alphaproteobacteria</taxon>
        <taxon>Acetobacterales</taxon>
        <taxon>Acidocellaceae</taxon>
        <taxon>Acidisoma</taxon>
    </lineage>
</organism>
<dbReference type="AlphaFoldDB" id="A0A963Z494"/>
<proteinExistence type="predicted"/>
<accession>A0A963Z494</accession>
<evidence type="ECO:0000313" key="2">
    <source>
        <dbReference type="Proteomes" id="UP000721844"/>
    </source>
</evidence>
<sequence length="248" mass="26426">MKAARHHRAFLIATLAGFLAISLFMGAGSSKGATLQASGVIAIDVLLLPDSTMVQHAEANNTRLRNLFPKGFALDATHRPHITMVQRFVRSADLDKVYAAANAVLAGVDVTGMKLEAFKYYYIPAKDLGLAGIVAKPTPELVKLQASLISALAPFSVETGDSGAFVTTPDDPIIDPQLIAYVSSFVPKASGDHFSPHVTTGIAFRRDLDPMLAEPFTPFTFSPAGAAVYQLGQFGTAAKKLKELNLKP</sequence>
<keyword evidence="1" id="KW-0436">Ligase</keyword>
<name>A0A963Z494_9PROT</name>
<dbReference type="Proteomes" id="UP000721844">
    <property type="component" value="Unassembled WGS sequence"/>
</dbReference>
<dbReference type="InterPro" id="IPR009097">
    <property type="entry name" value="Cyclic_Pdiesterase"/>
</dbReference>
<dbReference type="EMBL" id="JAESVA010000007">
    <property type="protein sequence ID" value="MCB8882339.1"/>
    <property type="molecule type" value="Genomic_DNA"/>
</dbReference>
<reference evidence="1 2" key="1">
    <citation type="journal article" date="2021" name="Microorganisms">
        <title>Acidisoma silvae sp. nov. and Acidisomacellulosilytica sp. nov., Two Acidophilic Bacteria Isolated from Decaying Wood, Hydrolyzing Cellulose and Producing Poly-3-hydroxybutyrate.</title>
        <authorList>
            <person name="Mieszkin S."/>
            <person name="Pouder E."/>
            <person name="Uroz S."/>
            <person name="Simon-Colin C."/>
            <person name="Alain K."/>
        </authorList>
    </citation>
    <scope>NUCLEOTIDE SEQUENCE [LARGE SCALE GENOMIC DNA]</scope>
    <source>
        <strain evidence="1 2">HW T5.17</strain>
    </source>
</reference>